<proteinExistence type="predicted"/>
<dbReference type="Pfam" id="PF00501">
    <property type="entry name" value="AMP-binding"/>
    <property type="match status" value="1"/>
</dbReference>
<name>A0A975GPM0_9BACT</name>
<dbReference type="GO" id="GO:0031177">
    <property type="term" value="F:phosphopantetheine binding"/>
    <property type="evidence" value="ECO:0007669"/>
    <property type="project" value="TreeGrafter"/>
</dbReference>
<dbReference type="PANTHER" id="PTHR45527:SF14">
    <property type="entry name" value="PLIPASTATIN SYNTHASE SUBUNIT B"/>
    <property type="match status" value="1"/>
</dbReference>
<evidence type="ECO:0000313" key="4">
    <source>
        <dbReference type="Proteomes" id="UP000663722"/>
    </source>
</evidence>
<keyword evidence="4" id="KW-1185">Reference proteome</keyword>
<dbReference type="PROSITE" id="PS00455">
    <property type="entry name" value="AMP_BINDING"/>
    <property type="match status" value="1"/>
</dbReference>
<dbReference type="PANTHER" id="PTHR45527">
    <property type="entry name" value="NONRIBOSOMAL PEPTIDE SYNTHETASE"/>
    <property type="match status" value="1"/>
</dbReference>
<dbReference type="GO" id="GO:0043041">
    <property type="term" value="P:amino acid activation for nonribosomal peptide biosynthetic process"/>
    <property type="evidence" value="ECO:0007669"/>
    <property type="project" value="TreeGrafter"/>
</dbReference>
<organism evidence="3 4">
    <name type="scientific">Desulfonema magnum</name>
    <dbReference type="NCBI Taxonomy" id="45655"/>
    <lineage>
        <taxon>Bacteria</taxon>
        <taxon>Pseudomonadati</taxon>
        <taxon>Thermodesulfobacteriota</taxon>
        <taxon>Desulfobacteria</taxon>
        <taxon>Desulfobacterales</taxon>
        <taxon>Desulfococcaceae</taxon>
        <taxon>Desulfonema</taxon>
    </lineage>
</organism>
<feature type="domain" description="AMP-dependent synthetase/ligase" evidence="1">
    <location>
        <begin position="472"/>
        <end position="803"/>
    </location>
</feature>
<dbReference type="GO" id="GO:0005829">
    <property type="term" value="C:cytosol"/>
    <property type="evidence" value="ECO:0007669"/>
    <property type="project" value="TreeGrafter"/>
</dbReference>
<dbReference type="RefSeq" id="WP_207677916.1">
    <property type="nucleotide sequence ID" value="NZ_CP061800.1"/>
</dbReference>
<sequence>MNQNNIQTFPLSFPQQQLWFITSLNPELPIYNDAFSIRISENIDTSALEQSFTEMIRRHEALQTTFATADHGKPVQAIHRPFPFSLPLTDLRELPEAERESECLRMAAEEMNRPFDLTRGPLLRAILMQLGDTDYRLFFVAHHIVMDGISVYRIFFPELETLYRAFSSGNPSPLPELRIQYPDFAAWQREWLQDEVLAPHLAYWKKKLENMPVFQLPTDHPQASAVTSKGDRQGFALSKNLTEALRTLSRQQGVTLFMTLSAAIKTLLYRYSGQEDIVIGTFTSGRGQSELEDVIGHFLNALVLRTDLSGNPGFQDLLKRIREVTLEAYEHQDMPFDKLVAALRPERGISQNPLFQVAFVLQPALPEHHPAWDISLTDVHSGTAKFDLTFSLDDREQGIIGSIEYKTDLFNKAAITRMIGHFQMLLEGIAENPNQRIGELPLLTSEERHQWLAEWNNTQTAYPRDKCLHQLFEAWAEKTPNAIALVSEENRMSYQDLNTRANQLAHYLQKLGVGPDSLVGICVERSSDMVVGILGILKAGGAYVPLELAYPEERLGFMLEDTRLSVLLTQQKLISGLPDYGGHIICLDTDWKTISRENEDNPAAEATPDNLAYVIYTSGSTGKPKGVLITHYNVVRLFQATDSWFRFNENDVWTLFHSYAFDFSVWELWGALLYGGRLVVVPYWVSRSPEAFHELLCREQITVLNQTPSAFRQLIRADEASDAGRDISLRLVIFGGEALELKSLKPWFERHGDQSPQLINMYGITETTVHVTYRPLTIADLASPGSVIGSPIPDLRLYILDRQYAASAGRHSR</sequence>
<dbReference type="Pfam" id="PF00668">
    <property type="entry name" value="Condensation"/>
    <property type="match status" value="1"/>
</dbReference>
<dbReference type="PRINTS" id="PR00154">
    <property type="entry name" value="AMPBINDING"/>
</dbReference>
<evidence type="ECO:0000259" key="2">
    <source>
        <dbReference type="Pfam" id="PF00668"/>
    </source>
</evidence>
<dbReference type="FunFam" id="3.40.50.980:FF:000001">
    <property type="entry name" value="Non-ribosomal peptide synthetase"/>
    <property type="match status" value="1"/>
</dbReference>
<dbReference type="GO" id="GO:0009239">
    <property type="term" value="P:enterobactin biosynthetic process"/>
    <property type="evidence" value="ECO:0007669"/>
    <property type="project" value="TreeGrafter"/>
</dbReference>
<protein>
    <submittedName>
        <fullName evidence="3">Condensation domain-containing protein</fullName>
    </submittedName>
</protein>
<dbReference type="EMBL" id="CP061800">
    <property type="protein sequence ID" value="QTA89156.1"/>
    <property type="molecule type" value="Genomic_DNA"/>
</dbReference>
<dbReference type="Gene3D" id="3.30.559.30">
    <property type="entry name" value="Nonribosomal peptide synthetase, condensation domain"/>
    <property type="match status" value="1"/>
</dbReference>
<dbReference type="CDD" id="cd19531">
    <property type="entry name" value="LCL_NRPS-like"/>
    <property type="match status" value="1"/>
</dbReference>
<evidence type="ECO:0000313" key="3">
    <source>
        <dbReference type="EMBL" id="QTA89156.1"/>
    </source>
</evidence>
<dbReference type="GO" id="GO:0047527">
    <property type="term" value="F:2,3-dihydroxybenzoate-serine ligase activity"/>
    <property type="evidence" value="ECO:0007669"/>
    <property type="project" value="TreeGrafter"/>
</dbReference>
<dbReference type="SUPFAM" id="SSF56801">
    <property type="entry name" value="Acetyl-CoA synthetase-like"/>
    <property type="match status" value="1"/>
</dbReference>
<dbReference type="InterPro" id="IPR020459">
    <property type="entry name" value="AMP-binding"/>
</dbReference>
<dbReference type="SUPFAM" id="SSF52777">
    <property type="entry name" value="CoA-dependent acyltransferases"/>
    <property type="match status" value="2"/>
</dbReference>
<dbReference type="InterPro" id="IPR020845">
    <property type="entry name" value="AMP-binding_CS"/>
</dbReference>
<dbReference type="Gene3D" id="3.40.50.12780">
    <property type="entry name" value="N-terminal domain of ligase-like"/>
    <property type="match status" value="1"/>
</dbReference>
<dbReference type="InterPro" id="IPR042099">
    <property type="entry name" value="ANL_N_sf"/>
</dbReference>
<dbReference type="Proteomes" id="UP000663722">
    <property type="component" value="Chromosome"/>
</dbReference>
<evidence type="ECO:0000259" key="1">
    <source>
        <dbReference type="Pfam" id="PF00501"/>
    </source>
</evidence>
<feature type="domain" description="Condensation" evidence="2">
    <location>
        <begin position="7"/>
        <end position="450"/>
    </location>
</feature>
<dbReference type="AlphaFoldDB" id="A0A975GPM0"/>
<gene>
    <name evidence="3" type="ORF">dnm_052050</name>
</gene>
<reference evidence="3" key="1">
    <citation type="journal article" date="2021" name="Microb. Physiol.">
        <title>Proteogenomic Insights into the Physiology of Marine, Sulfate-Reducing, Filamentous Desulfonema limicola and Desulfonema magnum.</title>
        <authorList>
            <person name="Schnaars V."/>
            <person name="Wohlbrand L."/>
            <person name="Scheve S."/>
            <person name="Hinrichs C."/>
            <person name="Reinhardt R."/>
            <person name="Rabus R."/>
        </authorList>
    </citation>
    <scope>NUCLEOTIDE SEQUENCE</scope>
    <source>
        <strain evidence="3">4be13</strain>
    </source>
</reference>
<dbReference type="InterPro" id="IPR000873">
    <property type="entry name" value="AMP-dep_synth/lig_dom"/>
</dbReference>
<accession>A0A975GPM0</accession>
<dbReference type="KEGG" id="dmm:dnm_052050"/>
<dbReference type="InterPro" id="IPR023213">
    <property type="entry name" value="CAT-like_dom_sf"/>
</dbReference>
<dbReference type="GO" id="GO:0009366">
    <property type="term" value="C:enterobactin synthetase complex"/>
    <property type="evidence" value="ECO:0007669"/>
    <property type="project" value="TreeGrafter"/>
</dbReference>
<dbReference type="InterPro" id="IPR001242">
    <property type="entry name" value="Condensation_dom"/>
</dbReference>
<dbReference type="Gene3D" id="3.30.559.10">
    <property type="entry name" value="Chloramphenicol acetyltransferase-like domain"/>
    <property type="match status" value="1"/>
</dbReference>